<evidence type="ECO:0000256" key="8">
    <source>
        <dbReference type="ARBA" id="ARBA00023288"/>
    </source>
</evidence>
<keyword evidence="5" id="KW-0472">Membrane</keyword>
<feature type="region of interest" description="Disordered" evidence="9">
    <location>
        <begin position="773"/>
        <end position="794"/>
    </location>
</feature>
<evidence type="ECO:0000256" key="4">
    <source>
        <dbReference type="ARBA" id="ARBA00022525"/>
    </source>
</evidence>
<evidence type="ECO:0000256" key="2">
    <source>
        <dbReference type="ARBA" id="ARBA00004613"/>
    </source>
</evidence>
<keyword evidence="5" id="KW-0336">GPI-anchor</keyword>
<keyword evidence="5" id="KW-0325">Glycoprotein</keyword>
<evidence type="ECO:0000256" key="7">
    <source>
        <dbReference type="ARBA" id="ARBA00023157"/>
    </source>
</evidence>
<organism evidence="12 13">
    <name type="scientific">Penicillium oxalicum (strain 114-2 / CGMCC 5302)</name>
    <name type="common">Penicillium decumbens</name>
    <dbReference type="NCBI Taxonomy" id="933388"/>
    <lineage>
        <taxon>Eukaryota</taxon>
        <taxon>Fungi</taxon>
        <taxon>Dikarya</taxon>
        <taxon>Ascomycota</taxon>
        <taxon>Pezizomycotina</taxon>
        <taxon>Eurotiomycetes</taxon>
        <taxon>Eurotiomycetidae</taxon>
        <taxon>Eurotiales</taxon>
        <taxon>Aspergillaceae</taxon>
        <taxon>Penicillium</taxon>
    </lineage>
</organism>
<accession>S7ZF52</accession>
<feature type="compositionally biased region" description="Low complexity" evidence="9">
    <location>
        <begin position="215"/>
        <end position="229"/>
    </location>
</feature>
<evidence type="ECO:0000256" key="9">
    <source>
        <dbReference type="SAM" id="MobiDB-lite"/>
    </source>
</evidence>
<dbReference type="Pfam" id="PF05730">
    <property type="entry name" value="CFEM"/>
    <property type="match status" value="1"/>
</dbReference>
<evidence type="ECO:0000256" key="1">
    <source>
        <dbReference type="ARBA" id="ARBA00004589"/>
    </source>
</evidence>
<keyword evidence="4" id="KW-0964">Secreted</keyword>
<protein>
    <recommendedName>
        <fullName evidence="11">CFEM domain-containing protein</fullName>
    </recommendedName>
</protein>
<keyword evidence="13" id="KW-1185">Reference proteome</keyword>
<feature type="domain" description="CFEM" evidence="11">
    <location>
        <begin position="530"/>
        <end position="592"/>
    </location>
</feature>
<evidence type="ECO:0000256" key="3">
    <source>
        <dbReference type="ARBA" id="ARBA00010031"/>
    </source>
</evidence>
<evidence type="ECO:0000256" key="6">
    <source>
        <dbReference type="ARBA" id="ARBA00022729"/>
    </source>
</evidence>
<proteinExistence type="inferred from homology"/>
<evidence type="ECO:0000313" key="12">
    <source>
        <dbReference type="EMBL" id="EPS27291.1"/>
    </source>
</evidence>
<feature type="region of interest" description="Disordered" evidence="9">
    <location>
        <begin position="178"/>
        <end position="277"/>
    </location>
</feature>
<feature type="compositionally biased region" description="Polar residues" evidence="9">
    <location>
        <begin position="336"/>
        <end position="377"/>
    </location>
</feature>
<sequence>MKSVVWLSFFGAGAMAHPSGLWWGTDQCYPSPENLDNACLPSQEGGFDWSELGNGDNWTFEGFNFNGFDASDVCGNSGGKCIQAKLSRDDNYNIRVEATDAPFSVSTLHMSTSRDTLVIMSYHMPSGSVCRQYVQSSPDGVDVTNEQCGGAVAVDFTLPEDSKFGECDMAIHRMDFDCSPGPKGPPEMPHEEHPSPTPEHPASTPVHSTAVTSVHWTHPSSSPPMHTTSIESWTRPTTRSVETSIPWTHSEYTHSESTYSQPTHSEPTHSMPAHTEPMEPWTTTEYAETSTSCTSSWIMHTTAVEVWPTTEVVETSPVFTSSWETHSTPVDVWPTEQVSESSTSCTGSTDEIPSWSTTDPVHSWPTTEQVPSWTTTEKVPHWPTTDSAITSEATTWPAMTHSLPAVPTGVDATTADVQETTSSCTSSWITYTSPVETWTTSTVWSTAEITISSCAPTATNCPPHSTAVITSSVAVSTTVCPYTSMETTSVLTTWIPETVVPMVPSSTHGAAVTTVVPPPAESSPVVPAPCPEVVPKCLNTWLTIPQCDSNSDAGCFCPSSEFTEKVTSCIHSWGESTEQVESALSYFAGICAPYIPSNPEIIDIMAPCPTGPPQEGPHHTSTAPVSEGSSPAETMPPLVSSVTEQGPYPTSDSPVPVHTVSVPVSEPSAPGETHTVPAPVMTSPPEHGVPPVSSWTAPGGHVTSAPTSYSCPSTTMTWSSHTVTVPMVEFSTVHSGHHTSVALVPGTSGKGHYTTHRSTCTSTAVSSFSTTTSKTTTHTAHGESPTATVPHSNSGSSLSLSSLSALSVALGFLLL</sequence>
<dbReference type="OrthoDB" id="5431405at2759"/>
<keyword evidence="8" id="KW-0449">Lipoprotein</keyword>
<feature type="compositionally biased region" description="Polar residues" evidence="9">
    <location>
        <begin position="619"/>
        <end position="632"/>
    </location>
</feature>
<feature type="compositionally biased region" description="Polar residues" evidence="9">
    <location>
        <begin position="230"/>
        <end position="247"/>
    </location>
</feature>
<keyword evidence="6 10" id="KW-0732">Signal</keyword>
<reference evidence="12 13" key="1">
    <citation type="journal article" date="2013" name="PLoS ONE">
        <title>Genomic and secretomic analyses reveal unique features of the lignocellulolytic enzyme system of Penicillium decumbens.</title>
        <authorList>
            <person name="Liu G."/>
            <person name="Zhang L."/>
            <person name="Wei X."/>
            <person name="Zou G."/>
            <person name="Qin Y."/>
            <person name="Ma L."/>
            <person name="Li J."/>
            <person name="Zheng H."/>
            <person name="Wang S."/>
            <person name="Wang C."/>
            <person name="Xun L."/>
            <person name="Zhao G.-P."/>
            <person name="Zhou Z."/>
            <person name="Qu Y."/>
        </authorList>
    </citation>
    <scope>NUCLEOTIDE SEQUENCE [LARGE SCALE GENOMIC DNA]</scope>
    <source>
        <strain evidence="13">114-2 / CGMCC 5302</strain>
    </source>
</reference>
<dbReference type="HOGENOM" id="CLU_013457_0_0_1"/>
<feature type="compositionally biased region" description="Polar residues" evidence="9">
    <location>
        <begin position="255"/>
        <end position="265"/>
    </location>
</feature>
<dbReference type="GO" id="GO:0098552">
    <property type="term" value="C:side of membrane"/>
    <property type="evidence" value="ECO:0007669"/>
    <property type="project" value="UniProtKB-KW"/>
</dbReference>
<dbReference type="InterPro" id="IPR008427">
    <property type="entry name" value="Extracellular_membr_CFEM_dom"/>
</dbReference>
<evidence type="ECO:0000259" key="11">
    <source>
        <dbReference type="Pfam" id="PF05730"/>
    </source>
</evidence>
<evidence type="ECO:0000256" key="5">
    <source>
        <dbReference type="ARBA" id="ARBA00022622"/>
    </source>
</evidence>
<keyword evidence="7" id="KW-1015">Disulfide bond</keyword>
<dbReference type="PhylomeDB" id="S7ZF52"/>
<dbReference type="GO" id="GO:0005576">
    <property type="term" value="C:extracellular region"/>
    <property type="evidence" value="ECO:0007669"/>
    <property type="project" value="UniProtKB-SubCell"/>
</dbReference>
<feature type="region of interest" description="Disordered" evidence="9">
    <location>
        <begin position="608"/>
        <end position="654"/>
    </location>
</feature>
<dbReference type="eggNOG" id="ENOG502RZBR">
    <property type="taxonomic scope" value="Eukaryota"/>
</dbReference>
<name>S7ZF52_PENO1</name>
<gene>
    <name evidence="12" type="ORF">PDE_02234</name>
</gene>
<feature type="region of interest" description="Disordered" evidence="9">
    <location>
        <begin position="334"/>
        <end position="382"/>
    </location>
</feature>
<feature type="chain" id="PRO_5004559849" description="CFEM domain-containing protein" evidence="10">
    <location>
        <begin position="17"/>
        <end position="815"/>
    </location>
</feature>
<comment type="similarity">
    <text evidence="3">Belongs to the RBT5 family.</text>
</comment>
<dbReference type="EMBL" id="KB644410">
    <property type="protein sequence ID" value="EPS27291.1"/>
    <property type="molecule type" value="Genomic_DNA"/>
</dbReference>
<evidence type="ECO:0000313" key="13">
    <source>
        <dbReference type="Proteomes" id="UP000019376"/>
    </source>
</evidence>
<feature type="signal peptide" evidence="10">
    <location>
        <begin position="1"/>
        <end position="16"/>
    </location>
</feature>
<evidence type="ECO:0000256" key="10">
    <source>
        <dbReference type="SAM" id="SignalP"/>
    </source>
</evidence>
<dbReference type="STRING" id="933388.S7ZF52"/>
<dbReference type="AlphaFoldDB" id="S7ZF52"/>
<comment type="subcellular location">
    <subcellularLocation>
        <location evidence="1">Membrane</location>
        <topology evidence="1">Lipid-anchor</topology>
        <topology evidence="1">GPI-anchor</topology>
    </subcellularLocation>
    <subcellularLocation>
        <location evidence="2">Secreted</location>
    </subcellularLocation>
</comment>
<dbReference type="Proteomes" id="UP000019376">
    <property type="component" value="Unassembled WGS sequence"/>
</dbReference>